<keyword evidence="1" id="KW-0732">Signal</keyword>
<feature type="signal peptide" evidence="1">
    <location>
        <begin position="1"/>
        <end position="17"/>
    </location>
</feature>
<evidence type="ECO:0000313" key="3">
    <source>
        <dbReference type="Proteomes" id="UP001283341"/>
    </source>
</evidence>
<keyword evidence="3" id="KW-1185">Reference proteome</keyword>
<comment type="caution">
    <text evidence="2">The sequence shown here is derived from an EMBL/GenBank/DDBJ whole genome shotgun (WGS) entry which is preliminary data.</text>
</comment>
<reference evidence="2" key="1">
    <citation type="journal article" date="2023" name="Mol. Phylogenet. Evol.">
        <title>Genome-scale phylogeny and comparative genomics of the fungal order Sordariales.</title>
        <authorList>
            <person name="Hensen N."/>
            <person name="Bonometti L."/>
            <person name="Westerberg I."/>
            <person name="Brannstrom I.O."/>
            <person name="Guillou S."/>
            <person name="Cros-Aarteil S."/>
            <person name="Calhoun S."/>
            <person name="Haridas S."/>
            <person name="Kuo A."/>
            <person name="Mondo S."/>
            <person name="Pangilinan J."/>
            <person name="Riley R."/>
            <person name="LaButti K."/>
            <person name="Andreopoulos B."/>
            <person name="Lipzen A."/>
            <person name="Chen C."/>
            <person name="Yan M."/>
            <person name="Daum C."/>
            <person name="Ng V."/>
            <person name="Clum A."/>
            <person name="Steindorff A."/>
            <person name="Ohm R.A."/>
            <person name="Martin F."/>
            <person name="Silar P."/>
            <person name="Natvig D.O."/>
            <person name="Lalanne C."/>
            <person name="Gautier V."/>
            <person name="Ament-Velasquez S.L."/>
            <person name="Kruys A."/>
            <person name="Hutchinson M.I."/>
            <person name="Powell A.J."/>
            <person name="Barry K."/>
            <person name="Miller A.N."/>
            <person name="Grigoriev I.V."/>
            <person name="Debuchy R."/>
            <person name="Gladieux P."/>
            <person name="Hiltunen Thoren M."/>
            <person name="Johannesson H."/>
        </authorList>
    </citation>
    <scope>NUCLEOTIDE SEQUENCE</scope>
    <source>
        <strain evidence="2">CBS 118394</strain>
    </source>
</reference>
<evidence type="ECO:0000313" key="2">
    <source>
        <dbReference type="EMBL" id="KAK3312369.1"/>
    </source>
</evidence>
<proteinExistence type="predicted"/>
<dbReference type="AlphaFoldDB" id="A0AAE0HT34"/>
<dbReference type="EMBL" id="JAUEDM010000009">
    <property type="protein sequence ID" value="KAK3312369.1"/>
    <property type="molecule type" value="Genomic_DNA"/>
</dbReference>
<dbReference type="Proteomes" id="UP001283341">
    <property type="component" value="Unassembled WGS sequence"/>
</dbReference>
<organism evidence="2 3">
    <name type="scientific">Apodospora peruviana</name>
    <dbReference type="NCBI Taxonomy" id="516989"/>
    <lineage>
        <taxon>Eukaryota</taxon>
        <taxon>Fungi</taxon>
        <taxon>Dikarya</taxon>
        <taxon>Ascomycota</taxon>
        <taxon>Pezizomycotina</taxon>
        <taxon>Sordariomycetes</taxon>
        <taxon>Sordariomycetidae</taxon>
        <taxon>Sordariales</taxon>
        <taxon>Lasiosphaeriaceae</taxon>
        <taxon>Apodospora</taxon>
    </lineage>
</organism>
<protein>
    <submittedName>
        <fullName evidence="2">Uncharacterized protein</fullName>
    </submittedName>
</protein>
<reference evidence="2" key="2">
    <citation type="submission" date="2023-06" db="EMBL/GenBank/DDBJ databases">
        <authorList>
            <consortium name="Lawrence Berkeley National Laboratory"/>
            <person name="Haridas S."/>
            <person name="Hensen N."/>
            <person name="Bonometti L."/>
            <person name="Westerberg I."/>
            <person name="Brannstrom I.O."/>
            <person name="Guillou S."/>
            <person name="Cros-Aarteil S."/>
            <person name="Calhoun S."/>
            <person name="Kuo A."/>
            <person name="Mondo S."/>
            <person name="Pangilinan J."/>
            <person name="Riley R."/>
            <person name="Labutti K."/>
            <person name="Andreopoulos B."/>
            <person name="Lipzen A."/>
            <person name="Chen C."/>
            <person name="Yanf M."/>
            <person name="Daum C."/>
            <person name="Ng V."/>
            <person name="Clum A."/>
            <person name="Steindorff A."/>
            <person name="Ohm R."/>
            <person name="Martin F."/>
            <person name="Silar P."/>
            <person name="Natvig D."/>
            <person name="Lalanne C."/>
            <person name="Gautier V."/>
            <person name="Ament-Velasquez S.L."/>
            <person name="Kruys A."/>
            <person name="Hutchinson M.I."/>
            <person name="Powell A.J."/>
            <person name="Barry K."/>
            <person name="Miller A.N."/>
            <person name="Grigoriev I.V."/>
            <person name="Debuchy R."/>
            <person name="Gladieux P."/>
            <person name="Thoren M.H."/>
            <person name="Johannesson H."/>
        </authorList>
    </citation>
    <scope>NUCLEOTIDE SEQUENCE</scope>
    <source>
        <strain evidence="2">CBS 118394</strain>
    </source>
</reference>
<evidence type="ECO:0000256" key="1">
    <source>
        <dbReference type="SAM" id="SignalP"/>
    </source>
</evidence>
<accession>A0AAE0HT34</accession>
<feature type="chain" id="PRO_5041920275" evidence="1">
    <location>
        <begin position="18"/>
        <end position="123"/>
    </location>
</feature>
<sequence>MQFTTALVSLLVTMAAASPVVTTRQTTNPVALVDVTEVDGSTTTFVITVGGGALGIGRPLSSISVQSLENMPPTVAAECQAAQQPSGPDSFVPVGASVEVNQGTSLDDQNIDIIACQFIPASE</sequence>
<name>A0AAE0HT34_9PEZI</name>
<gene>
    <name evidence="2" type="ORF">B0H66DRAFT_538660</name>
</gene>